<keyword evidence="1" id="KW-0805">Transcription regulation</keyword>
<feature type="domain" description="HTH lacI-type" evidence="4">
    <location>
        <begin position="23"/>
        <end position="77"/>
    </location>
</feature>
<dbReference type="KEGG" id="vpy:HZI73_09325"/>
<evidence type="ECO:0000256" key="2">
    <source>
        <dbReference type="ARBA" id="ARBA00023125"/>
    </source>
</evidence>
<dbReference type="PANTHER" id="PTHR30146:SF154">
    <property type="entry name" value="TRANSCRIPTION REGULATOR, MEMBER OF GALR FAMILY"/>
    <property type="match status" value="1"/>
</dbReference>
<dbReference type="Proteomes" id="UP000683246">
    <property type="component" value="Chromosome"/>
</dbReference>
<dbReference type="GO" id="GO:0003700">
    <property type="term" value="F:DNA-binding transcription factor activity"/>
    <property type="evidence" value="ECO:0007669"/>
    <property type="project" value="TreeGrafter"/>
</dbReference>
<organism evidence="6 7">
    <name type="scientific">Vallitalea pronyensis</name>
    <dbReference type="NCBI Taxonomy" id="1348613"/>
    <lineage>
        <taxon>Bacteria</taxon>
        <taxon>Bacillati</taxon>
        <taxon>Bacillota</taxon>
        <taxon>Clostridia</taxon>
        <taxon>Lachnospirales</taxon>
        <taxon>Vallitaleaceae</taxon>
        <taxon>Vallitalea</taxon>
    </lineage>
</organism>
<dbReference type="RefSeq" id="WP_212697978.1">
    <property type="nucleotide sequence ID" value="NZ_CP058649.1"/>
</dbReference>
<evidence type="ECO:0000259" key="5">
    <source>
        <dbReference type="PROSITE" id="PS50943"/>
    </source>
</evidence>
<dbReference type="CDD" id="cd01392">
    <property type="entry name" value="HTH_LacI"/>
    <property type="match status" value="1"/>
</dbReference>
<dbReference type="InterPro" id="IPR001387">
    <property type="entry name" value="Cro/C1-type_HTH"/>
</dbReference>
<evidence type="ECO:0000313" key="7">
    <source>
        <dbReference type="Proteomes" id="UP000683246"/>
    </source>
</evidence>
<sequence>MKQYAKMNKTVYEYHKKGCDDMANINDVARKAGVSKSTVSNVFNGKKNVSDEIRQKVFHIADNLGYYPNKLASALTTKRTGLTGLFIDNNSRFRHMDYKLIEGVSRELRKTNKHMILYLQAGKDNDVNAMDINNKLIAEPIDEAIIIAPMVKDIRINELIDMRKPIVIIGQAPNHLLPRVKCLDVDNIQISYEVTKHLLELGHRKIALINSDSNMTISIDRMKGYIKALKEYHIEYNPEYTFNSDNTEEMGQQLGSRILNQLDMTAVITSSDEVASGLYKEAEQCGIAIPKDLSIFALGGTDKQLKPDLCTVYVDYEKLGKQAVTLLSDKEARTNQVIDAYELCIADSIKRII</sequence>
<protein>
    <submittedName>
        <fullName evidence="6">LacI family DNA-binding transcriptional regulator</fullName>
    </submittedName>
</protein>
<dbReference type="InterPro" id="IPR046335">
    <property type="entry name" value="LacI/GalR-like_sensor"/>
</dbReference>
<reference evidence="6" key="1">
    <citation type="submission" date="2020-07" db="EMBL/GenBank/DDBJ databases">
        <title>Vallitalea pronyensis genome.</title>
        <authorList>
            <person name="Postec A."/>
        </authorList>
    </citation>
    <scope>NUCLEOTIDE SEQUENCE</scope>
    <source>
        <strain evidence="6">FatNI3</strain>
    </source>
</reference>
<keyword evidence="3" id="KW-0804">Transcription</keyword>
<evidence type="ECO:0000259" key="4">
    <source>
        <dbReference type="PROSITE" id="PS50932"/>
    </source>
</evidence>
<evidence type="ECO:0000256" key="1">
    <source>
        <dbReference type="ARBA" id="ARBA00023015"/>
    </source>
</evidence>
<gene>
    <name evidence="6" type="ORF">HZI73_09325</name>
</gene>
<dbReference type="InterPro" id="IPR000843">
    <property type="entry name" value="HTH_LacI"/>
</dbReference>
<dbReference type="SMART" id="SM00354">
    <property type="entry name" value="HTH_LACI"/>
    <property type="match status" value="1"/>
</dbReference>
<dbReference type="InterPro" id="IPR010982">
    <property type="entry name" value="Lambda_DNA-bd_dom_sf"/>
</dbReference>
<dbReference type="AlphaFoldDB" id="A0A8J8MIX6"/>
<dbReference type="Gene3D" id="1.10.260.40">
    <property type="entry name" value="lambda repressor-like DNA-binding domains"/>
    <property type="match status" value="1"/>
</dbReference>
<dbReference type="PANTHER" id="PTHR30146">
    <property type="entry name" value="LACI-RELATED TRANSCRIPTIONAL REPRESSOR"/>
    <property type="match status" value="1"/>
</dbReference>
<feature type="domain" description="HTH cro/C1-type" evidence="5">
    <location>
        <begin position="27"/>
        <end position="50"/>
    </location>
</feature>
<keyword evidence="2 6" id="KW-0238">DNA-binding</keyword>
<evidence type="ECO:0000313" key="6">
    <source>
        <dbReference type="EMBL" id="QUI22490.1"/>
    </source>
</evidence>
<dbReference type="EMBL" id="CP058649">
    <property type="protein sequence ID" value="QUI22490.1"/>
    <property type="molecule type" value="Genomic_DNA"/>
</dbReference>
<dbReference type="SUPFAM" id="SSF47413">
    <property type="entry name" value="lambda repressor-like DNA-binding domains"/>
    <property type="match status" value="1"/>
</dbReference>
<dbReference type="CDD" id="cd06267">
    <property type="entry name" value="PBP1_LacI_sugar_binding-like"/>
    <property type="match status" value="1"/>
</dbReference>
<dbReference type="InterPro" id="IPR028082">
    <property type="entry name" value="Peripla_BP_I"/>
</dbReference>
<proteinExistence type="predicted"/>
<name>A0A8J8MIX6_9FIRM</name>
<dbReference type="SUPFAM" id="SSF53822">
    <property type="entry name" value="Periplasmic binding protein-like I"/>
    <property type="match status" value="1"/>
</dbReference>
<dbReference type="PROSITE" id="PS50932">
    <property type="entry name" value="HTH_LACI_2"/>
    <property type="match status" value="1"/>
</dbReference>
<dbReference type="GO" id="GO:0000976">
    <property type="term" value="F:transcription cis-regulatory region binding"/>
    <property type="evidence" value="ECO:0007669"/>
    <property type="project" value="TreeGrafter"/>
</dbReference>
<keyword evidence="7" id="KW-1185">Reference proteome</keyword>
<accession>A0A8J8MIX6</accession>
<dbReference type="Pfam" id="PF13377">
    <property type="entry name" value="Peripla_BP_3"/>
    <property type="match status" value="1"/>
</dbReference>
<dbReference type="Pfam" id="PF00356">
    <property type="entry name" value="LacI"/>
    <property type="match status" value="1"/>
</dbReference>
<dbReference type="PROSITE" id="PS50943">
    <property type="entry name" value="HTH_CROC1"/>
    <property type="match status" value="1"/>
</dbReference>
<dbReference type="Gene3D" id="3.40.50.2300">
    <property type="match status" value="2"/>
</dbReference>
<evidence type="ECO:0000256" key="3">
    <source>
        <dbReference type="ARBA" id="ARBA00023163"/>
    </source>
</evidence>